<comment type="caution">
    <text evidence="2">The sequence shown here is derived from an EMBL/GenBank/DDBJ whole genome shotgun (WGS) entry which is preliminary data.</text>
</comment>
<sequence>MNNKQPNEVSPYCDHMNLYPFKVTKNKIIIKKEANTCDFQPPPVKETTILEKVPCIPDIICQSPFTNCPESCVSERKRCHIGSHDRKLNMSQQCAQVAKKANGILARIKNNMASRTREVILPLYSALLFVFYYPYHCPSGVDWVLENCNPSF</sequence>
<evidence type="ECO:0000256" key="1">
    <source>
        <dbReference type="SAM" id="Phobius"/>
    </source>
</evidence>
<evidence type="ECO:0000313" key="3">
    <source>
        <dbReference type="Proteomes" id="UP001145742"/>
    </source>
</evidence>
<gene>
    <name evidence="2" type="ORF">WISP_79066</name>
</gene>
<name>A0ABQ9D6B0_9PASS</name>
<reference evidence="2" key="1">
    <citation type="submission" date="2019-10" db="EMBL/GenBank/DDBJ databases">
        <authorList>
            <person name="Soares A.E.R."/>
            <person name="Aleixo A."/>
            <person name="Schneider P."/>
            <person name="Miyaki C.Y."/>
            <person name="Schneider M.P."/>
            <person name="Mello C."/>
            <person name="Vasconcelos A.T.R."/>
        </authorList>
    </citation>
    <scope>NUCLEOTIDE SEQUENCE</scope>
    <source>
        <tissue evidence="2">Muscle</tissue>
    </source>
</reference>
<keyword evidence="1" id="KW-1133">Transmembrane helix</keyword>
<protein>
    <submittedName>
        <fullName evidence="2">Uncharacterized protein</fullName>
    </submittedName>
</protein>
<feature type="transmembrane region" description="Helical" evidence="1">
    <location>
        <begin position="119"/>
        <end position="135"/>
    </location>
</feature>
<keyword evidence="1" id="KW-0472">Membrane</keyword>
<keyword evidence="3" id="KW-1185">Reference proteome</keyword>
<keyword evidence="1" id="KW-0812">Transmembrane</keyword>
<dbReference type="Proteomes" id="UP001145742">
    <property type="component" value="Unassembled WGS sequence"/>
</dbReference>
<evidence type="ECO:0000313" key="2">
    <source>
        <dbReference type="EMBL" id="KAJ7415231.1"/>
    </source>
</evidence>
<dbReference type="EMBL" id="WHWB01033975">
    <property type="protein sequence ID" value="KAJ7415231.1"/>
    <property type="molecule type" value="Genomic_DNA"/>
</dbReference>
<organism evidence="2 3">
    <name type="scientific">Willisornis vidua</name>
    <name type="common">Xingu scale-backed antbird</name>
    <dbReference type="NCBI Taxonomy" id="1566151"/>
    <lineage>
        <taxon>Eukaryota</taxon>
        <taxon>Metazoa</taxon>
        <taxon>Chordata</taxon>
        <taxon>Craniata</taxon>
        <taxon>Vertebrata</taxon>
        <taxon>Euteleostomi</taxon>
        <taxon>Archelosauria</taxon>
        <taxon>Archosauria</taxon>
        <taxon>Dinosauria</taxon>
        <taxon>Saurischia</taxon>
        <taxon>Theropoda</taxon>
        <taxon>Coelurosauria</taxon>
        <taxon>Aves</taxon>
        <taxon>Neognathae</taxon>
        <taxon>Neoaves</taxon>
        <taxon>Telluraves</taxon>
        <taxon>Australaves</taxon>
        <taxon>Passeriformes</taxon>
        <taxon>Thamnophilidae</taxon>
        <taxon>Willisornis</taxon>
    </lineage>
</organism>
<accession>A0ABQ9D6B0</accession>
<proteinExistence type="predicted"/>